<feature type="compositionally biased region" description="Polar residues" evidence="2">
    <location>
        <begin position="953"/>
        <end position="964"/>
    </location>
</feature>
<sequence>MRPTKHQPKEVEEIAKFMQNQRSSVQQQICVQKIQLYARLYLDRQTIRKQKKLIIQHNMNTQQYAFKQIILALKIKKLLRRHFCKQKLIEWISETKDLLSSVRFHNEHSIRTVFINWQREHRITYYQDDQADHYNRIEQQILKRNLEFKKRVILKFMNRRVEYLLRFKPDIEPVLSDIMKTNPGYAFVYFQRNYMRFITSLRAVGRKIVNADCKLLLQAWKKAVPLEKMVEMKIKRMTYRRNEKYFTQWAMLIKTRKQLLQPYVKQWKNFTFVEAYECQSEFFVNKYKRHAILQNSFMKWKKYIIIKNQIVKAHMLKNFYGDEPQIKTKTITLNNKLASYGLFFVTFWNDQNHIAQAVKCIKHWKRVTQQNKTLHKFAAIQNAKLHIIRAKMCLKAWKCLVKKQQIDAEYHEQVLMDEFLQPAGLYRDLVISQSTFEFSERQLDDQLPLDIEQCLLLHRFKRAIIKSNKQDILNLGLKTFDDKFVITFLWKAIAKLSMHKQKFEYPPKHVHEPSVEKDATQFKSKAKQMEKTLSMRYIDFITIIENNLLKEQLKDLESRAEPLMQAVGSKYPELKHYIKKVPSTYHMLSYCFETNNPVTMACSNVALQSAAYTIQKHLMPRVDKKVVEINSLAFNLFRYYNMFGLHTIDWKVQYSNKLTFNAKINLKFRQRVKLQQQFIPPQELGNWILGAIVCASDREIYQINSIKKPIYNKFQHHIVIHRMEEKCRVTRDDLGMVQDDNERETKIMKLAQQSKSVYEWLRVALNTQIDRQNDDEKYLRKQRSLLKNMTARYLDAEHEYMDRVEDEENRDQELRQQFMDEVEANLQEHPLSEYNPITDAENTISMEIQNSNANISDQPIVNLGNDSGMAPELVQNQSGTLEWVQKPQRRNALLDKLKNPKMQVVTEEVVDNTQVSKRSRSQKTSPQKSPQRSQQTSKLVSPVKQTRQETENPKSPQFKQTLQINGKDEQQTDQKAFKGAKLSVNKPNPVQKAQQIPQKQLSKDNLRHEDTSLENSKSQISKQTNVQPFRKPPVQYERRDQGQQKEYQSQKDSKNIEFQNISEKPSRQFVPSGSESENLSRSISKSQIQEHKDTQVKRVRREVERPEQQYNQYDTSEDSRTVKKPVKVVREERAPRQNQNKDQTSVITSDESNIKAGPQKQKIPIRMRPDESSSYDESTEPQIYKKKVNDVVRPPRKERQQKDQQYRQYTDSEKSEKPDTNKHIPHRQYQRTTSLNQLSPKADQKLPDFLERKKARKSVTFQDPSLPEDEMVVKSKHRTVRLNPIYDHEIITNAKLNSIQQSISEQKKSDSLTTSQKRLSGKRTLASALNKARNAQREPQQMIITQEILEQSRKFNELASKILLDEHLSENETILVDEQPVVVPKTKYREIVQSDTKLKRSLSNPDVFYHLGADIKKLLFRANSAAIHVIKRHKHHRKITDQEKYRTEKRVIEQETQQEIKTEKYQDIFVESEQKKAENMQQIKEIQRAQSPKLNNPQQPIIPQQGFNIVNINPGVYGFNQSSSQLLTSDNVQDNVEESNTKPESVARSENVTSVSQKTLNVVELNTQLGNQLPLPQKQYVKPSFNQQKQNQMQNYVKQQQILSTTTTEHADAINKRNNAIIEQQVLDENADFPWVAPLPEHPLARQPLFKPEQITVVTLAAKEDEQIVPEQPLINESMESNEVLKQSKHIFQQFDQLFESVGNANIEELVRERYMELLLKIQQEKEDDDDTEQISFFSKFQNYKPKETVKPKEAVQAEAAIKIKQDKADLKKEELETGSGKIIFSSQLYQQQKEKKNEELKKRLQQRFKQQYMPKMPVIIPQKVLEYQVNEDKRALLQVTSGQKSGELLISRVMSPMPISVIDQKDKIVDILTKRGQQIDMELSLARRIVEWQGEK</sequence>
<feature type="compositionally biased region" description="Polar residues" evidence="2">
    <location>
        <begin position="1230"/>
        <end position="1239"/>
    </location>
</feature>
<keyword evidence="1" id="KW-0175">Coiled coil</keyword>
<evidence type="ECO:0000313" key="4">
    <source>
        <dbReference type="EMBL" id="CAL6012791.1"/>
    </source>
</evidence>
<feature type="compositionally biased region" description="Polar residues" evidence="2">
    <location>
        <begin position="1136"/>
        <end position="1151"/>
    </location>
</feature>
<feature type="compositionally biased region" description="Basic and acidic residues" evidence="2">
    <location>
        <begin position="1187"/>
        <end position="1222"/>
    </location>
</feature>
<feature type="compositionally biased region" description="Polar residues" evidence="2">
    <location>
        <begin position="1013"/>
        <end position="1027"/>
    </location>
</feature>
<feature type="compositionally biased region" description="Basic and acidic residues" evidence="2">
    <location>
        <begin position="966"/>
        <end position="976"/>
    </location>
</feature>
<keyword evidence="5" id="KW-1185">Reference proteome</keyword>
<evidence type="ECO:0000313" key="5">
    <source>
        <dbReference type="Proteomes" id="UP001642409"/>
    </source>
</evidence>
<dbReference type="EMBL" id="CAXDID020000067">
    <property type="protein sequence ID" value="CAL6012791.1"/>
    <property type="molecule type" value="Genomic_DNA"/>
</dbReference>
<comment type="caution">
    <text evidence="3">The sequence shown here is derived from an EMBL/GenBank/DDBJ whole genome shotgun (WGS) entry which is preliminary data.</text>
</comment>
<evidence type="ECO:0000256" key="2">
    <source>
        <dbReference type="SAM" id="MobiDB-lite"/>
    </source>
</evidence>
<feature type="compositionally biased region" description="Polar residues" evidence="2">
    <location>
        <begin position="1056"/>
        <end position="1087"/>
    </location>
</feature>
<accession>A0AA86UMI7</accession>
<evidence type="ECO:0000313" key="3">
    <source>
        <dbReference type="EMBL" id="CAI9957207.1"/>
    </source>
</evidence>
<reference evidence="4 5" key="2">
    <citation type="submission" date="2024-07" db="EMBL/GenBank/DDBJ databases">
        <authorList>
            <person name="Akdeniz Z."/>
        </authorList>
    </citation>
    <scope>NUCLEOTIDE SEQUENCE [LARGE SCALE GENOMIC DNA]</scope>
</reference>
<gene>
    <name evidence="4" type="ORF">HINF_LOCUS23473</name>
    <name evidence="3" type="ORF">HINF_LOCUS44852</name>
</gene>
<dbReference type="Proteomes" id="UP001642409">
    <property type="component" value="Unassembled WGS sequence"/>
</dbReference>
<dbReference type="EMBL" id="CATOUU010000884">
    <property type="protein sequence ID" value="CAI9957207.1"/>
    <property type="molecule type" value="Genomic_DNA"/>
</dbReference>
<feature type="coiled-coil region" evidence="1">
    <location>
        <begin position="779"/>
        <end position="817"/>
    </location>
</feature>
<feature type="compositionally biased region" description="Basic and acidic residues" evidence="2">
    <location>
        <begin position="1088"/>
        <end position="1107"/>
    </location>
</feature>
<feature type="region of interest" description="Disordered" evidence="2">
    <location>
        <begin position="1302"/>
        <end position="1323"/>
    </location>
</feature>
<proteinExistence type="predicted"/>
<feature type="compositionally biased region" description="Polar residues" evidence="2">
    <location>
        <begin position="911"/>
        <end position="945"/>
    </location>
</feature>
<feature type="region of interest" description="Disordered" evidence="2">
    <location>
        <begin position="1532"/>
        <end position="1553"/>
    </location>
</feature>
<organism evidence="3">
    <name type="scientific">Hexamita inflata</name>
    <dbReference type="NCBI Taxonomy" id="28002"/>
    <lineage>
        <taxon>Eukaryota</taxon>
        <taxon>Metamonada</taxon>
        <taxon>Diplomonadida</taxon>
        <taxon>Hexamitidae</taxon>
        <taxon>Hexamitinae</taxon>
        <taxon>Hexamita</taxon>
    </lineage>
</organism>
<feature type="region of interest" description="Disordered" evidence="2">
    <location>
        <begin position="908"/>
        <end position="1242"/>
    </location>
</feature>
<feature type="compositionally biased region" description="Basic and acidic residues" evidence="2">
    <location>
        <begin position="1036"/>
        <end position="1055"/>
    </location>
</feature>
<evidence type="ECO:0000256" key="1">
    <source>
        <dbReference type="SAM" id="Coils"/>
    </source>
</evidence>
<feature type="compositionally biased region" description="Polar residues" evidence="2">
    <location>
        <begin position="985"/>
        <end position="1000"/>
    </location>
</feature>
<protein>
    <submittedName>
        <fullName evidence="3">Uncharacterized protein</fullName>
    </submittedName>
</protein>
<reference evidence="3" key="1">
    <citation type="submission" date="2023-06" db="EMBL/GenBank/DDBJ databases">
        <authorList>
            <person name="Kurt Z."/>
        </authorList>
    </citation>
    <scope>NUCLEOTIDE SEQUENCE</scope>
</reference>
<name>A0AA86UMI7_9EUKA</name>
<feature type="compositionally biased region" description="Basic and acidic residues" evidence="2">
    <location>
        <begin position="1001"/>
        <end position="1011"/>
    </location>
</feature>